<organism evidence="1 2">
    <name type="scientific">Centaurea solstitialis</name>
    <name type="common">yellow star-thistle</name>
    <dbReference type="NCBI Taxonomy" id="347529"/>
    <lineage>
        <taxon>Eukaryota</taxon>
        <taxon>Viridiplantae</taxon>
        <taxon>Streptophyta</taxon>
        <taxon>Embryophyta</taxon>
        <taxon>Tracheophyta</taxon>
        <taxon>Spermatophyta</taxon>
        <taxon>Magnoliopsida</taxon>
        <taxon>eudicotyledons</taxon>
        <taxon>Gunneridae</taxon>
        <taxon>Pentapetalae</taxon>
        <taxon>asterids</taxon>
        <taxon>campanulids</taxon>
        <taxon>Asterales</taxon>
        <taxon>Asteraceae</taxon>
        <taxon>Carduoideae</taxon>
        <taxon>Cardueae</taxon>
        <taxon>Centaureinae</taxon>
        <taxon>Centaurea</taxon>
    </lineage>
</organism>
<name>A0AA38SIE2_9ASTR</name>
<dbReference type="Proteomes" id="UP001172457">
    <property type="component" value="Chromosome 7"/>
</dbReference>
<evidence type="ECO:0000313" key="2">
    <source>
        <dbReference type="Proteomes" id="UP001172457"/>
    </source>
</evidence>
<reference evidence="1" key="1">
    <citation type="submission" date="2023-03" db="EMBL/GenBank/DDBJ databases">
        <title>Chromosome-scale reference genome and RAD-based genetic map of yellow starthistle (Centaurea solstitialis) reveal putative structural variation and QTLs associated with invader traits.</title>
        <authorList>
            <person name="Reatini B."/>
            <person name="Cang F.A."/>
            <person name="Jiang Q."/>
            <person name="Mckibben M.T.W."/>
            <person name="Barker M.S."/>
            <person name="Rieseberg L.H."/>
            <person name="Dlugosch K.M."/>
        </authorList>
    </citation>
    <scope>NUCLEOTIDE SEQUENCE</scope>
    <source>
        <strain evidence="1">CAN-66</strain>
        <tissue evidence="1">Leaf</tissue>
    </source>
</reference>
<evidence type="ECO:0000313" key="1">
    <source>
        <dbReference type="EMBL" id="KAJ9542938.1"/>
    </source>
</evidence>
<sequence>MDVVVFLIILDELEGIPSLLGNPGLRHGKPGTGVGVGYGVRFKFPMGHFQVDYVLNAYQQRTIYFGFSNVTS</sequence>
<protein>
    <recommendedName>
        <fullName evidence="3">Bacterial surface antigen (D15) domain-containing protein</fullName>
    </recommendedName>
</protein>
<comment type="caution">
    <text evidence="1">The sequence shown here is derived from an EMBL/GenBank/DDBJ whole genome shotgun (WGS) entry which is preliminary data.</text>
</comment>
<dbReference type="EMBL" id="JARYMX010000007">
    <property type="protein sequence ID" value="KAJ9542938.1"/>
    <property type="molecule type" value="Genomic_DNA"/>
</dbReference>
<evidence type="ECO:0008006" key="3">
    <source>
        <dbReference type="Google" id="ProtNLM"/>
    </source>
</evidence>
<accession>A0AA38SIE2</accession>
<gene>
    <name evidence="1" type="ORF">OSB04_029444</name>
</gene>
<keyword evidence="2" id="KW-1185">Reference proteome</keyword>
<dbReference type="AlphaFoldDB" id="A0AA38SIE2"/>
<proteinExistence type="predicted"/>